<protein>
    <recommendedName>
        <fullName evidence="1">THO1-MOS11 C-terminal domain-containing protein</fullName>
    </recommendedName>
</protein>
<dbReference type="OMA" id="TMFTARS"/>
<sequence length="237" mass="25609">MATNGDKVTATTVENGVAENPKKIVDLNTTEPDRIDDDILDGEDEVKGLSESNKVIGSGDVSPVDEVVQKKIRRAERFGVSVKLTEEEKRNSRAERFGTVAAAAAVNGSDGTKKAEELKRKARADRFGVVAASSPTTGNTEEEAKKKARLARFGNDTKADAKVDVKVNSAEEDKRKARALRFSKAASDSSSDLPVKQTIGKNCSTLCFILSFLSGGSCVRKRSLRFLNKVSFIVVVR</sequence>
<dbReference type="GO" id="GO:0016973">
    <property type="term" value="P:poly(A)+ mRNA export from nucleus"/>
    <property type="evidence" value="ECO:0007669"/>
    <property type="project" value="EnsemblPlants"/>
</dbReference>
<dbReference type="OrthoDB" id="5837849at2759"/>
<accession>A0A087G4C4</accession>
<reference evidence="3" key="1">
    <citation type="journal article" date="2015" name="Nat. Plants">
        <title>Genome expansion of Arabis alpina linked with retrotransposition and reduced symmetric DNA methylation.</title>
        <authorList>
            <person name="Willing E.M."/>
            <person name="Rawat V."/>
            <person name="Mandakova T."/>
            <person name="Maumus F."/>
            <person name="James G.V."/>
            <person name="Nordstroem K.J."/>
            <person name="Becker C."/>
            <person name="Warthmann N."/>
            <person name="Chica C."/>
            <person name="Szarzynska B."/>
            <person name="Zytnicki M."/>
            <person name="Albani M.C."/>
            <person name="Kiefer C."/>
            <person name="Bergonzi S."/>
            <person name="Castaings L."/>
            <person name="Mateos J.L."/>
            <person name="Berns M.C."/>
            <person name="Bujdoso N."/>
            <person name="Piofczyk T."/>
            <person name="de Lorenzo L."/>
            <person name="Barrero-Sicilia C."/>
            <person name="Mateos I."/>
            <person name="Piednoel M."/>
            <person name="Hagmann J."/>
            <person name="Chen-Min-Tao R."/>
            <person name="Iglesias-Fernandez R."/>
            <person name="Schuster S.C."/>
            <person name="Alonso-Blanco C."/>
            <person name="Roudier F."/>
            <person name="Carbonero P."/>
            <person name="Paz-Ares J."/>
            <person name="Davis S.J."/>
            <person name="Pecinka A."/>
            <person name="Quesneville H."/>
            <person name="Colot V."/>
            <person name="Lysak M.A."/>
            <person name="Weigel D."/>
            <person name="Coupland G."/>
            <person name="Schneeberger K."/>
        </authorList>
    </citation>
    <scope>NUCLEOTIDE SEQUENCE [LARGE SCALE GENOMIC DNA]</scope>
    <source>
        <strain evidence="3">cv. Pajares</strain>
    </source>
</reference>
<dbReference type="InterPro" id="IPR040746">
    <property type="entry name" value="THO1_MOS11_C"/>
</dbReference>
<dbReference type="Pfam" id="PF18592">
    <property type="entry name" value="Tho1_MOS11_C"/>
    <property type="match status" value="1"/>
</dbReference>
<dbReference type="eggNOG" id="ENOG502S2BB">
    <property type="taxonomic scope" value="Eukaryota"/>
</dbReference>
<name>A0A087G4C4_ARAAL</name>
<dbReference type="InterPro" id="IPR044209">
    <property type="entry name" value="MOS11"/>
</dbReference>
<evidence type="ECO:0000313" key="3">
    <source>
        <dbReference type="Proteomes" id="UP000029120"/>
    </source>
</evidence>
<dbReference type="EMBL" id="CM002876">
    <property type="protein sequence ID" value="KFK24726.1"/>
    <property type="molecule type" value="Genomic_DNA"/>
</dbReference>
<organism evidence="2 3">
    <name type="scientific">Arabis alpina</name>
    <name type="common">Alpine rock-cress</name>
    <dbReference type="NCBI Taxonomy" id="50452"/>
    <lineage>
        <taxon>Eukaryota</taxon>
        <taxon>Viridiplantae</taxon>
        <taxon>Streptophyta</taxon>
        <taxon>Embryophyta</taxon>
        <taxon>Tracheophyta</taxon>
        <taxon>Spermatophyta</taxon>
        <taxon>Magnoliopsida</taxon>
        <taxon>eudicotyledons</taxon>
        <taxon>Gunneridae</taxon>
        <taxon>Pentapetalae</taxon>
        <taxon>rosids</taxon>
        <taxon>malvids</taxon>
        <taxon>Brassicales</taxon>
        <taxon>Brassicaceae</taxon>
        <taxon>Arabideae</taxon>
        <taxon>Arabis</taxon>
    </lineage>
</organism>
<gene>
    <name evidence="2" type="ordered locus">AALP_Aa8g016600</name>
</gene>
<dbReference type="Gramene" id="KFK24726">
    <property type="protein sequence ID" value="KFK24726"/>
    <property type="gene ID" value="AALP_AA8G016600"/>
</dbReference>
<dbReference type="PANTHER" id="PTHR47701:SF2">
    <property type="entry name" value="PROTEIN MODIFIER OF SNC1 11"/>
    <property type="match status" value="1"/>
</dbReference>
<dbReference type="PANTHER" id="PTHR47701">
    <property type="entry name" value="PROTEIN MODIFIER OF SNC1 11"/>
    <property type="match status" value="1"/>
</dbReference>
<dbReference type="AlphaFoldDB" id="A0A087G4C4"/>
<evidence type="ECO:0000259" key="1">
    <source>
        <dbReference type="Pfam" id="PF18592"/>
    </source>
</evidence>
<dbReference type="Proteomes" id="UP000029120">
    <property type="component" value="Chromosome 8"/>
</dbReference>
<evidence type="ECO:0000313" key="2">
    <source>
        <dbReference type="EMBL" id="KFK24726.1"/>
    </source>
</evidence>
<feature type="domain" description="THO1-MOS11 C-terminal" evidence="1">
    <location>
        <begin position="66"/>
        <end position="98"/>
    </location>
</feature>
<dbReference type="GO" id="GO:0005634">
    <property type="term" value="C:nucleus"/>
    <property type="evidence" value="ECO:0007669"/>
    <property type="project" value="EnsemblPlants"/>
</dbReference>
<proteinExistence type="predicted"/>
<keyword evidence="3" id="KW-1185">Reference proteome</keyword>